<dbReference type="GO" id="GO:0008017">
    <property type="term" value="F:microtubule binding"/>
    <property type="evidence" value="ECO:0007669"/>
    <property type="project" value="TreeGrafter"/>
</dbReference>
<dbReference type="Gene3D" id="1.10.418.10">
    <property type="entry name" value="Calponin-like domain"/>
    <property type="match status" value="1"/>
</dbReference>
<evidence type="ECO:0000256" key="4">
    <source>
        <dbReference type="SAM" id="Coils"/>
    </source>
</evidence>
<evidence type="ECO:0000256" key="1">
    <source>
        <dbReference type="ARBA" id="ARBA00004496"/>
    </source>
</evidence>
<dbReference type="PANTHER" id="PTHR18947:SF28">
    <property type="entry name" value="GIRDIN, ISOFORM A"/>
    <property type="match status" value="1"/>
</dbReference>
<organism evidence="7 8">
    <name type="scientific">Steinernema glaseri</name>
    <dbReference type="NCBI Taxonomy" id="37863"/>
    <lineage>
        <taxon>Eukaryota</taxon>
        <taxon>Metazoa</taxon>
        <taxon>Ecdysozoa</taxon>
        <taxon>Nematoda</taxon>
        <taxon>Chromadorea</taxon>
        <taxon>Rhabditida</taxon>
        <taxon>Tylenchina</taxon>
        <taxon>Panagrolaimomorpha</taxon>
        <taxon>Strongyloidoidea</taxon>
        <taxon>Steinernematidae</taxon>
        <taxon>Steinernema</taxon>
    </lineage>
</organism>
<dbReference type="GO" id="GO:0005737">
    <property type="term" value="C:cytoplasm"/>
    <property type="evidence" value="ECO:0007669"/>
    <property type="project" value="UniProtKB-SubCell"/>
</dbReference>
<feature type="coiled-coil region" evidence="4">
    <location>
        <begin position="518"/>
        <end position="573"/>
    </location>
</feature>
<protein>
    <submittedName>
        <fullName evidence="8">HOOK_N domain-containing protein</fullName>
    </submittedName>
</protein>
<dbReference type="GO" id="GO:0030705">
    <property type="term" value="P:cytoskeleton-dependent intracellular transport"/>
    <property type="evidence" value="ECO:0007669"/>
    <property type="project" value="InterPro"/>
</dbReference>
<dbReference type="PANTHER" id="PTHR18947">
    <property type="entry name" value="HOOK PROTEINS"/>
    <property type="match status" value="1"/>
</dbReference>
<evidence type="ECO:0000313" key="8">
    <source>
        <dbReference type="WBParaSite" id="L893_g20194.t2"/>
    </source>
</evidence>
<comment type="subcellular location">
    <subcellularLocation>
        <location evidence="1">Cytoplasm</location>
    </subcellularLocation>
</comment>
<feature type="region of interest" description="Disordered" evidence="5">
    <location>
        <begin position="217"/>
        <end position="240"/>
    </location>
</feature>
<feature type="domain" description="HOOK N-terminal" evidence="6">
    <location>
        <begin position="43"/>
        <end position="170"/>
    </location>
</feature>
<dbReference type="InterPro" id="IPR036872">
    <property type="entry name" value="CH_dom_sf"/>
</dbReference>
<evidence type="ECO:0000313" key="7">
    <source>
        <dbReference type="Proteomes" id="UP000095287"/>
    </source>
</evidence>
<dbReference type="Proteomes" id="UP000095287">
    <property type="component" value="Unplaced"/>
</dbReference>
<evidence type="ECO:0000256" key="5">
    <source>
        <dbReference type="SAM" id="MobiDB-lite"/>
    </source>
</evidence>
<feature type="compositionally biased region" description="Polar residues" evidence="5">
    <location>
        <begin position="226"/>
        <end position="236"/>
    </location>
</feature>
<proteinExistence type="predicted"/>
<dbReference type="Pfam" id="PF19047">
    <property type="entry name" value="HOOK_N"/>
    <property type="match status" value="1"/>
</dbReference>
<feature type="coiled-coil region" evidence="4">
    <location>
        <begin position="607"/>
        <end position="735"/>
    </location>
</feature>
<dbReference type="SUPFAM" id="SSF116907">
    <property type="entry name" value="Hook domain"/>
    <property type="match status" value="1"/>
</dbReference>
<feature type="coiled-coil region" evidence="4">
    <location>
        <begin position="262"/>
        <end position="317"/>
    </location>
</feature>
<dbReference type="WBParaSite" id="L893_g20194.t2">
    <property type="protein sequence ID" value="L893_g20194.t2"/>
    <property type="gene ID" value="L893_g20194"/>
</dbReference>
<keyword evidence="3 4" id="KW-0175">Coiled coil</keyword>
<evidence type="ECO:0000259" key="6">
    <source>
        <dbReference type="Pfam" id="PF19047"/>
    </source>
</evidence>
<feature type="coiled-coil region" evidence="4">
    <location>
        <begin position="794"/>
        <end position="947"/>
    </location>
</feature>
<dbReference type="InterPro" id="IPR043936">
    <property type="entry name" value="HOOK_N"/>
</dbReference>
<reference evidence="8" key="1">
    <citation type="submission" date="2016-11" db="UniProtKB">
        <authorList>
            <consortium name="WormBaseParasite"/>
        </authorList>
    </citation>
    <scope>IDENTIFICATION</scope>
</reference>
<evidence type="ECO:0000256" key="3">
    <source>
        <dbReference type="ARBA" id="ARBA00023054"/>
    </source>
</evidence>
<dbReference type="CDD" id="cd22223">
    <property type="entry name" value="HkD_HkRP"/>
    <property type="match status" value="1"/>
</dbReference>
<keyword evidence="2" id="KW-0963">Cytoplasm</keyword>
<name>A0A1I7YVK4_9BILA</name>
<feature type="coiled-coil region" evidence="4">
    <location>
        <begin position="1004"/>
        <end position="1158"/>
    </location>
</feature>
<dbReference type="GO" id="GO:0051959">
    <property type="term" value="F:dynein light intermediate chain binding"/>
    <property type="evidence" value="ECO:0007669"/>
    <property type="project" value="TreeGrafter"/>
</dbReference>
<evidence type="ECO:0000256" key="2">
    <source>
        <dbReference type="ARBA" id="ARBA00022490"/>
    </source>
</evidence>
<accession>A0A1I7YVK4</accession>
<keyword evidence="7" id="KW-1185">Reference proteome</keyword>
<dbReference type="GO" id="GO:0031122">
    <property type="term" value="P:cytoplasmic microtubule organization"/>
    <property type="evidence" value="ECO:0007669"/>
    <property type="project" value="TreeGrafter"/>
</dbReference>
<dbReference type="GO" id="GO:0005813">
    <property type="term" value="C:centrosome"/>
    <property type="evidence" value="ECO:0007669"/>
    <property type="project" value="TreeGrafter"/>
</dbReference>
<dbReference type="AlphaFoldDB" id="A0A1I7YVK4"/>
<sequence>MEEEEFWAGPLGRWIVDCAASGVGSIVPQHQWRCADRINATVEYAELCNGYVLNLIYFFIDPTSVNSVLVKEVASSNFQVDHPTRFRLFTLLLHNLHKFYRNRLNRLIVMTLPDVFTIVRNPTSDGSGHELNKVLLLLLGCAVQSDQKEVFINRIKSMSLETQTALVDEIKKITDREDIAVNIEALGLDTDESKTTHGVLDHLDRVMKERDPYALEVQHDHESDEATSTTGSSSINDGDIMNSRKLHDFRYDMRTPSPTTMERHANVELASIKAQVRKLRNELEEKDDQLIAREEELKDKADELSKLQQERITLVKDARDVKYLRDENVILTHEVETLKRTATEHEKCHKKLSDLEFYENRVQSLTADVDTMSESCRLLEMQLAECQQRLQTNMDFETKMIESQDIVKELQAELSGERRRIEDLLLENGHLTHQLKSFSEKNGDLERRVNGLDDSTPRERASGSLLDEMEDCNRSHILGLELENRKLRAKLDSSTNSVTDSEELGTLRANLLKAEIRLSEAHGENDKMTRQVERMAKEAKESAVQMKFLEEALANMREDRDVCMQNLQEARKNFSLFQNDMTNQMTEDFSKRTKELEALLAARKEELLIMAEDKQKIESQLDRLRVEQRESKVELEQMLEEASKTESALVTLERARKALEKEKIVLKEKLDKLEEELEEIKLRNMNNENLSRRLENAEKTLIERNDRISDLDADNRTLKQQVELESRKTNRLREDLISEKSKHGDLVARLRSVCAAIKSQAPRSVAEETKEHLTAMEDDVKLVEVIDDVIMGALNAARREADALRIQQQTQIQELNDLRRDIVNLRREDNEALNESGDRVKELSIENKNIKEQVAILQERLRKMQVDEQAKSTDLATARREIQELQQEIANSTKYTDELARAQVTIGNLQHETELLRQDNDELQKRLELVIRELDETNNNLMAEKDLREALLVDHDRLEKIHHGLATDYERVKFEFGKLKEAFRVEKSASSKSSFWEQDRQRLEEMLQSDRNRFQKEIDRLQADSARVKRDNHDLRAELDSIHNTYQSMQDELRKLRLMELSLKSTIGNKDNVIEELRRTIAKKDAEIQSLYDQLAMQRKSANEESQKYLRQIEMLLMQNQDLINRTLTDNDFHHAAQKELQEKLVAVQRHKEKLEEKIMDQYKAMDSRKIQKEKPTLVKRAARVLMPKVGNSTPTVQKERKIKWKLWQTSSIIWSEKE</sequence>